<dbReference type="AlphaFoldDB" id="A0A8C3V7Z9"/>
<sequence length="66" mass="6999">MAAGPGPVGATRVSSGRDLSCVPEVTGRDPSKTQKNPEKSHLGTSKNRFINTQEGPLSRAAPRKRI</sequence>
<keyword evidence="3" id="KW-1185">Reference proteome</keyword>
<dbReference type="Proteomes" id="UP000694563">
    <property type="component" value="Unassembled WGS sequence"/>
</dbReference>
<proteinExistence type="predicted"/>
<evidence type="ECO:0000313" key="2">
    <source>
        <dbReference type="Ensembl" id="ENSCUSP00005022463.1"/>
    </source>
</evidence>
<name>A0A8C3V7Z9_CATUS</name>
<protein>
    <submittedName>
        <fullName evidence="2">Uncharacterized protein</fullName>
    </submittedName>
</protein>
<reference evidence="2" key="1">
    <citation type="submission" date="2025-08" db="UniProtKB">
        <authorList>
            <consortium name="Ensembl"/>
        </authorList>
    </citation>
    <scope>IDENTIFICATION</scope>
</reference>
<evidence type="ECO:0000256" key="1">
    <source>
        <dbReference type="SAM" id="MobiDB-lite"/>
    </source>
</evidence>
<organism evidence="2 3">
    <name type="scientific">Catharus ustulatus</name>
    <name type="common">Russet-backed thrush</name>
    <name type="synonym">Hylocichla ustulatus</name>
    <dbReference type="NCBI Taxonomy" id="91951"/>
    <lineage>
        <taxon>Eukaryota</taxon>
        <taxon>Metazoa</taxon>
        <taxon>Chordata</taxon>
        <taxon>Craniata</taxon>
        <taxon>Vertebrata</taxon>
        <taxon>Euteleostomi</taxon>
        <taxon>Archelosauria</taxon>
        <taxon>Archosauria</taxon>
        <taxon>Dinosauria</taxon>
        <taxon>Saurischia</taxon>
        <taxon>Theropoda</taxon>
        <taxon>Coelurosauria</taxon>
        <taxon>Aves</taxon>
        <taxon>Neognathae</taxon>
        <taxon>Neoaves</taxon>
        <taxon>Telluraves</taxon>
        <taxon>Australaves</taxon>
        <taxon>Passeriformes</taxon>
        <taxon>Turdidae</taxon>
        <taxon>Catharus</taxon>
    </lineage>
</organism>
<feature type="compositionally biased region" description="Basic and acidic residues" evidence="1">
    <location>
        <begin position="26"/>
        <end position="41"/>
    </location>
</feature>
<feature type="region of interest" description="Disordered" evidence="1">
    <location>
        <begin position="1"/>
        <end position="66"/>
    </location>
</feature>
<accession>A0A8C3V7Z9</accession>
<reference evidence="2" key="2">
    <citation type="submission" date="2025-09" db="UniProtKB">
        <authorList>
            <consortium name="Ensembl"/>
        </authorList>
    </citation>
    <scope>IDENTIFICATION</scope>
</reference>
<evidence type="ECO:0000313" key="3">
    <source>
        <dbReference type="Proteomes" id="UP000694563"/>
    </source>
</evidence>
<dbReference type="Ensembl" id="ENSCUST00005023263.1">
    <property type="protein sequence ID" value="ENSCUSP00005022463.1"/>
    <property type="gene ID" value="ENSCUSG00005014215.1"/>
</dbReference>
<feature type="compositionally biased region" description="Polar residues" evidence="1">
    <location>
        <begin position="42"/>
        <end position="55"/>
    </location>
</feature>